<evidence type="ECO:0000313" key="4">
    <source>
        <dbReference type="Proteomes" id="UP001603857"/>
    </source>
</evidence>
<dbReference type="EMBL" id="JBGMDY010000011">
    <property type="protein sequence ID" value="KAL2317839.1"/>
    <property type="molecule type" value="Genomic_DNA"/>
</dbReference>
<feature type="domain" description="BRCT" evidence="2">
    <location>
        <begin position="446"/>
        <end position="529"/>
    </location>
</feature>
<dbReference type="PROSITE" id="PS50172">
    <property type="entry name" value="BRCT"/>
    <property type="match status" value="3"/>
</dbReference>
<dbReference type="FunFam" id="3.40.50.10190:FF:000057">
    <property type="entry name" value="Transcription coactivator"/>
    <property type="match status" value="1"/>
</dbReference>
<dbReference type="FunFam" id="3.40.50.10190:FF:000052">
    <property type="entry name" value="Transcription coactivator"/>
    <property type="match status" value="1"/>
</dbReference>
<evidence type="ECO:0000256" key="1">
    <source>
        <dbReference type="ARBA" id="ARBA00022737"/>
    </source>
</evidence>
<dbReference type="SUPFAM" id="SSF52113">
    <property type="entry name" value="BRCT domain"/>
    <property type="match status" value="3"/>
</dbReference>
<dbReference type="InterPro" id="IPR059215">
    <property type="entry name" value="BRCT2_TopBP1-like"/>
</dbReference>
<keyword evidence="1" id="KW-0677">Repeat</keyword>
<dbReference type="PANTHER" id="PTHR13561">
    <property type="entry name" value="DNA REPLICATION REGULATOR DPB11-RELATED"/>
    <property type="match status" value="1"/>
</dbReference>
<evidence type="ECO:0000313" key="3">
    <source>
        <dbReference type="EMBL" id="KAL2317839.1"/>
    </source>
</evidence>
<dbReference type="InterPro" id="IPR001357">
    <property type="entry name" value="BRCT_dom"/>
</dbReference>
<feature type="domain" description="BRCT" evidence="2">
    <location>
        <begin position="163"/>
        <end position="255"/>
    </location>
</feature>
<dbReference type="AlphaFoldDB" id="A0ABD1L2U4"/>
<dbReference type="SMART" id="SM00292">
    <property type="entry name" value="BRCT"/>
    <property type="match status" value="3"/>
</dbReference>
<reference evidence="3 4" key="1">
    <citation type="submission" date="2024-08" db="EMBL/GenBank/DDBJ databases">
        <title>Insights into the chromosomal genome structure of Flemingia macrophylla.</title>
        <authorList>
            <person name="Ding Y."/>
            <person name="Zhao Y."/>
            <person name="Bi W."/>
            <person name="Wu M."/>
            <person name="Zhao G."/>
            <person name="Gong Y."/>
            <person name="Li W."/>
            <person name="Zhang P."/>
        </authorList>
    </citation>
    <scope>NUCLEOTIDE SEQUENCE [LARGE SCALE GENOMIC DNA]</scope>
    <source>
        <strain evidence="3">DYQJB</strain>
        <tissue evidence="3">Leaf</tissue>
    </source>
</reference>
<dbReference type="InterPro" id="IPR036420">
    <property type="entry name" value="BRCT_dom_sf"/>
</dbReference>
<evidence type="ECO:0000259" key="2">
    <source>
        <dbReference type="PROSITE" id="PS50172"/>
    </source>
</evidence>
<name>A0ABD1L2U4_9FABA</name>
<dbReference type="PANTHER" id="PTHR13561:SF20">
    <property type="entry name" value="DNA TOPOISOMERASE 2-BINDING PROTEIN 1"/>
    <property type="match status" value="1"/>
</dbReference>
<feature type="domain" description="BRCT" evidence="2">
    <location>
        <begin position="345"/>
        <end position="433"/>
    </location>
</feature>
<proteinExistence type="predicted"/>
<gene>
    <name evidence="3" type="ORF">Fmac_031715</name>
</gene>
<protein>
    <recommendedName>
        <fullName evidence="2">BRCT domain-containing protein</fullName>
    </recommendedName>
</protein>
<dbReference type="CDD" id="cd17731">
    <property type="entry name" value="BRCT_TopBP1_rpt2_like"/>
    <property type="match status" value="1"/>
</dbReference>
<dbReference type="Gene3D" id="3.40.50.10190">
    <property type="entry name" value="BRCT domain"/>
    <property type="match status" value="4"/>
</dbReference>
<dbReference type="Pfam" id="PF00533">
    <property type="entry name" value="BRCT"/>
    <property type="match status" value="1"/>
</dbReference>
<comment type="caution">
    <text evidence="3">The sequence shown here is derived from an EMBL/GenBank/DDBJ whole genome shotgun (WGS) entry which is preliminary data.</text>
</comment>
<organism evidence="3 4">
    <name type="scientific">Flemingia macrophylla</name>
    <dbReference type="NCBI Taxonomy" id="520843"/>
    <lineage>
        <taxon>Eukaryota</taxon>
        <taxon>Viridiplantae</taxon>
        <taxon>Streptophyta</taxon>
        <taxon>Embryophyta</taxon>
        <taxon>Tracheophyta</taxon>
        <taxon>Spermatophyta</taxon>
        <taxon>Magnoliopsida</taxon>
        <taxon>eudicotyledons</taxon>
        <taxon>Gunneridae</taxon>
        <taxon>Pentapetalae</taxon>
        <taxon>rosids</taxon>
        <taxon>fabids</taxon>
        <taxon>Fabales</taxon>
        <taxon>Fabaceae</taxon>
        <taxon>Papilionoideae</taxon>
        <taxon>50 kb inversion clade</taxon>
        <taxon>NPAAA clade</taxon>
        <taxon>indigoferoid/millettioid clade</taxon>
        <taxon>Phaseoleae</taxon>
        <taxon>Flemingia</taxon>
    </lineage>
</organism>
<sequence>MPSICYYGLNIVDICILDCSYAPQGDKHKVAKLWGHIHIVTKKWFDQSIARRACLNEESFPVQHGSVSLPKATRDLRMQNSQEKDIGRLQFAASSGAIDSNMQVPYTEFMDRDTEAMQQSQFLPSVPNAPLFVEEANAEPPPLKTSNGLNFDGAVANDSDSDDNDLYLSECRISLVGFEACEMRKLVNMVRKGGGSRYMSLNDKLTHIVIGNPTEMEKKDVRSLAALGVIHVVKTSWLEDCGREKKDVPVHRRHIAYDLLHPKEIGRMSMHHGKSSNFHHSSQGDFEIVKPESLEKRKEEKTDMAINGHLFSKAAGRTMLQNQLPDNKSRAQRMTQHDSSVQYAKSANVFKGKLFRFSNLFPEERRAEIVQWISQGGGEIISEQTKQSVHYTIECHGVTPILTGDSKSLHISSHWIRSCLEAESLLDVESHILYSPLPCQIPLPEFERFRFCVSQYEEKDRILLRNLCFVLGAKFVEKLTKKVTHLLCKFTNGPKYEAACKWGIQSVTSEWIFECVKQNGVVAIDQFLPKEVTAQDRETGICTVSQFPTQAFEVISGMPSQLSSQSQTLRSTADKNVSCEIDNHETNFRIPSIYSKKARLVEETCLSNKMPSASNSGIHAFDKNFSRDKMVIDAGNVCQAVPDVAAAIEDLLEQTSKMHDQRSPVQTGCGRSVSSSVIIFIEVVGYEEDLSGRQMLIDRVRTRSSSLQ</sequence>
<dbReference type="Pfam" id="PF12738">
    <property type="entry name" value="PTCB-BRCT"/>
    <property type="match status" value="1"/>
</dbReference>
<accession>A0ABD1L2U4</accession>
<dbReference type="Proteomes" id="UP001603857">
    <property type="component" value="Unassembled WGS sequence"/>
</dbReference>
<keyword evidence="4" id="KW-1185">Reference proteome</keyword>